<proteinExistence type="predicted"/>
<dbReference type="SUPFAM" id="SSF50249">
    <property type="entry name" value="Nucleic acid-binding proteins"/>
    <property type="match status" value="1"/>
</dbReference>
<keyword evidence="1 3" id="KW-0820">tRNA-binding</keyword>
<evidence type="ECO:0000259" key="4">
    <source>
        <dbReference type="PROSITE" id="PS50886"/>
    </source>
</evidence>
<feature type="domain" description="TRNA-binding" evidence="4">
    <location>
        <begin position="94"/>
        <end position="204"/>
    </location>
</feature>
<reference evidence="6" key="1">
    <citation type="submission" date="2014-05" db="EMBL/GenBank/DDBJ databases">
        <title>Whole genome sequencing of Lactobacillus casei NRIC0644.</title>
        <authorList>
            <person name="Atarashi H."/>
            <person name="Yoshida Y."/>
            <person name="Fujimura S."/>
            <person name="Tanaka N."/>
            <person name="Shiwa Y."/>
            <person name="Yoshikawa H."/>
            <person name="Okada S."/>
            <person name="Nakagawa J."/>
        </authorList>
    </citation>
    <scope>NUCLEOTIDE SEQUENCE [LARGE SCALE GENOMIC DNA]</scope>
    <source>
        <strain evidence="6">NRIC0644</strain>
    </source>
</reference>
<sequence>MEVYMLITSYNQPAFGDTLLAITGQDTATQTIQRRGDIVAILNDKGNVIGYNFFNVTQWLGQLTGQGRLVLTATQIAELNQAIQTAGLPGKLAVDETPKFVIGKIVDFKDHPDADHLHVTQVDIGNEQVQIVCGAPNAALGQTVVVALPGAMMPDGKIIWPGSLRGVDSYGMISSARELGIPGAPQRRGILVMPDSLPAGTPFDAKKAEAVVAVQAS</sequence>
<dbReference type="NCBIfam" id="NF045760">
    <property type="entry name" value="YtpR"/>
    <property type="match status" value="1"/>
</dbReference>
<evidence type="ECO:0000256" key="3">
    <source>
        <dbReference type="PROSITE-ProRule" id="PRU00209"/>
    </source>
</evidence>
<gene>
    <name evidence="5" type="ORF">LC0644_2253</name>
</gene>
<dbReference type="InterPro" id="IPR027855">
    <property type="entry name" value="DUF4479"/>
</dbReference>
<dbReference type="GO" id="GO:0000049">
    <property type="term" value="F:tRNA binding"/>
    <property type="evidence" value="ECO:0007669"/>
    <property type="project" value="UniProtKB-UniRule"/>
</dbReference>
<protein>
    <submittedName>
        <fullName evidence="5">tRNA-binding protein ytpR</fullName>
    </submittedName>
</protein>
<organism evidence="5 6">
    <name type="scientific">Lacticaseibacillus paracasei NRIC 0644</name>
    <dbReference type="NCBI Taxonomy" id="1435038"/>
    <lineage>
        <taxon>Bacteria</taxon>
        <taxon>Bacillati</taxon>
        <taxon>Bacillota</taxon>
        <taxon>Bacilli</taxon>
        <taxon>Lactobacillales</taxon>
        <taxon>Lactobacillaceae</taxon>
        <taxon>Lacticaseibacillus</taxon>
    </lineage>
</organism>
<dbReference type="InterPro" id="IPR012340">
    <property type="entry name" value="NA-bd_OB-fold"/>
</dbReference>
<dbReference type="Gene3D" id="3.30.1940.10">
    <property type="entry name" value="YtpR-like"/>
    <property type="match status" value="1"/>
</dbReference>
<dbReference type="InterPro" id="IPR033714">
    <property type="entry name" value="tRNA_bind_bactPheRS"/>
</dbReference>
<dbReference type="AlphaFoldDB" id="A0A0C9PZR1"/>
<name>A0A0C9PZR1_LACPA</name>
<dbReference type="Pfam" id="PF01588">
    <property type="entry name" value="tRNA_bind"/>
    <property type="match status" value="1"/>
</dbReference>
<dbReference type="InterPro" id="IPR002547">
    <property type="entry name" value="tRNA-bd_dom"/>
</dbReference>
<dbReference type="Proteomes" id="UP000032552">
    <property type="component" value="Unassembled WGS sequence"/>
</dbReference>
<dbReference type="EMBL" id="BAYM01000246">
    <property type="protein sequence ID" value="GAN37664.1"/>
    <property type="molecule type" value="Genomic_DNA"/>
</dbReference>
<comment type="caution">
    <text evidence="5">The sequence shown here is derived from an EMBL/GenBank/DDBJ whole genome shotgun (WGS) entry which is preliminary data.</text>
</comment>
<dbReference type="PROSITE" id="PS50886">
    <property type="entry name" value="TRBD"/>
    <property type="match status" value="1"/>
</dbReference>
<dbReference type="Pfam" id="PF14794">
    <property type="entry name" value="DUF4479"/>
    <property type="match status" value="1"/>
</dbReference>
<keyword evidence="2 3" id="KW-0694">RNA-binding</keyword>
<accession>A0A0C9PZR1</accession>
<dbReference type="Gene3D" id="2.40.50.140">
    <property type="entry name" value="Nucleic acid-binding proteins"/>
    <property type="match status" value="1"/>
</dbReference>
<evidence type="ECO:0000256" key="2">
    <source>
        <dbReference type="ARBA" id="ARBA00022884"/>
    </source>
</evidence>
<evidence type="ECO:0000313" key="5">
    <source>
        <dbReference type="EMBL" id="GAN37664.1"/>
    </source>
</evidence>
<evidence type="ECO:0000313" key="6">
    <source>
        <dbReference type="Proteomes" id="UP000032552"/>
    </source>
</evidence>
<dbReference type="CDD" id="cd02796">
    <property type="entry name" value="tRNA_bind_bactPheRS"/>
    <property type="match status" value="1"/>
</dbReference>
<dbReference type="InterPro" id="IPR037154">
    <property type="entry name" value="YtpR-like_sf"/>
</dbReference>
<evidence type="ECO:0000256" key="1">
    <source>
        <dbReference type="ARBA" id="ARBA00022555"/>
    </source>
</evidence>